<dbReference type="SMART" id="SM00418">
    <property type="entry name" value="HTH_ARSR"/>
    <property type="match status" value="1"/>
</dbReference>
<reference evidence="5 6" key="1">
    <citation type="submission" date="2024-09" db="EMBL/GenBank/DDBJ databases">
        <authorList>
            <person name="Lee S.D."/>
        </authorList>
    </citation>
    <scope>NUCLEOTIDE SEQUENCE [LARGE SCALE GENOMIC DNA]</scope>
    <source>
        <strain evidence="5 6">N1-1</strain>
    </source>
</reference>
<dbReference type="PRINTS" id="PR00778">
    <property type="entry name" value="HTHARSR"/>
</dbReference>
<dbReference type="Gene3D" id="1.10.10.10">
    <property type="entry name" value="Winged helix-like DNA-binding domain superfamily/Winged helix DNA-binding domain"/>
    <property type="match status" value="1"/>
</dbReference>
<gene>
    <name evidence="5" type="ORF">ACEZDG_19935</name>
</gene>
<dbReference type="InterPro" id="IPR051011">
    <property type="entry name" value="Metal_resp_trans_reg"/>
</dbReference>
<dbReference type="PANTHER" id="PTHR43132:SF6">
    <property type="entry name" value="HTH-TYPE TRANSCRIPTIONAL REPRESSOR CZRA"/>
    <property type="match status" value="1"/>
</dbReference>
<dbReference type="CDD" id="cd00090">
    <property type="entry name" value="HTH_ARSR"/>
    <property type="match status" value="1"/>
</dbReference>
<proteinExistence type="predicted"/>
<dbReference type="PROSITE" id="PS50987">
    <property type="entry name" value="HTH_ARSR_2"/>
    <property type="match status" value="1"/>
</dbReference>
<evidence type="ECO:0000256" key="1">
    <source>
        <dbReference type="ARBA" id="ARBA00023015"/>
    </source>
</evidence>
<dbReference type="NCBIfam" id="NF033788">
    <property type="entry name" value="HTH_metalloreg"/>
    <property type="match status" value="1"/>
</dbReference>
<accession>A0ABV6VCU9</accession>
<evidence type="ECO:0000313" key="6">
    <source>
        <dbReference type="Proteomes" id="UP001592582"/>
    </source>
</evidence>
<keyword evidence="1" id="KW-0805">Transcription regulation</keyword>
<comment type="caution">
    <text evidence="5">The sequence shown here is derived from an EMBL/GenBank/DDBJ whole genome shotgun (WGS) entry which is preliminary data.</text>
</comment>
<evidence type="ECO:0000313" key="5">
    <source>
        <dbReference type="EMBL" id="MFC1411540.1"/>
    </source>
</evidence>
<dbReference type="RefSeq" id="WP_380511365.1">
    <property type="nucleotide sequence ID" value="NZ_JBHEZX010000008.1"/>
</dbReference>
<dbReference type="InterPro" id="IPR011991">
    <property type="entry name" value="ArsR-like_HTH"/>
</dbReference>
<sequence length="124" mass="13397">MGHGVEERARASARERLDHVGSASVATMLQALATPSRLLILARLVEGPCAASDLAAAAGLERSACSHQLRLLKNLGLVVAERHGRSMVYALYDNHVAELLDQAVYHVEHLRLGLPDTEDVAPRE</sequence>
<dbReference type="EMBL" id="JBHEZX010000008">
    <property type="protein sequence ID" value="MFC1411540.1"/>
    <property type="molecule type" value="Genomic_DNA"/>
</dbReference>
<keyword evidence="3" id="KW-0804">Transcription</keyword>
<protein>
    <submittedName>
        <fullName evidence="5">ArsR/SmtB family transcription factor</fullName>
    </submittedName>
</protein>
<organism evidence="5 6">
    <name type="scientific">Streptacidiphilus alkalitolerans</name>
    <dbReference type="NCBI Taxonomy" id="3342712"/>
    <lineage>
        <taxon>Bacteria</taxon>
        <taxon>Bacillati</taxon>
        <taxon>Actinomycetota</taxon>
        <taxon>Actinomycetes</taxon>
        <taxon>Kitasatosporales</taxon>
        <taxon>Streptomycetaceae</taxon>
        <taxon>Streptacidiphilus</taxon>
    </lineage>
</organism>
<dbReference type="SUPFAM" id="SSF46785">
    <property type="entry name" value="Winged helix' DNA-binding domain"/>
    <property type="match status" value="1"/>
</dbReference>
<evidence type="ECO:0000256" key="2">
    <source>
        <dbReference type="ARBA" id="ARBA00023125"/>
    </source>
</evidence>
<dbReference type="InterPro" id="IPR036390">
    <property type="entry name" value="WH_DNA-bd_sf"/>
</dbReference>
<name>A0ABV6VCU9_9ACTN</name>
<dbReference type="Pfam" id="PF01022">
    <property type="entry name" value="HTH_5"/>
    <property type="match status" value="1"/>
</dbReference>
<keyword evidence="6" id="KW-1185">Reference proteome</keyword>
<keyword evidence="2" id="KW-0238">DNA-binding</keyword>
<feature type="domain" description="HTH arsR-type" evidence="4">
    <location>
        <begin position="17"/>
        <end position="111"/>
    </location>
</feature>
<dbReference type="InterPro" id="IPR036388">
    <property type="entry name" value="WH-like_DNA-bd_sf"/>
</dbReference>
<dbReference type="InterPro" id="IPR001845">
    <property type="entry name" value="HTH_ArsR_DNA-bd_dom"/>
</dbReference>
<dbReference type="PANTHER" id="PTHR43132">
    <property type="entry name" value="ARSENICAL RESISTANCE OPERON REPRESSOR ARSR-RELATED"/>
    <property type="match status" value="1"/>
</dbReference>
<dbReference type="Proteomes" id="UP001592582">
    <property type="component" value="Unassembled WGS sequence"/>
</dbReference>
<evidence type="ECO:0000256" key="3">
    <source>
        <dbReference type="ARBA" id="ARBA00023163"/>
    </source>
</evidence>
<evidence type="ECO:0000259" key="4">
    <source>
        <dbReference type="PROSITE" id="PS50987"/>
    </source>
</evidence>